<dbReference type="SUPFAM" id="SSF101116">
    <property type="entry name" value="Flagellar export chaperone FliS"/>
    <property type="match status" value="1"/>
</dbReference>
<protein>
    <recommendedName>
        <fullName evidence="6">Flagellar secretion chaperone FliS</fullName>
    </recommendedName>
</protein>
<keyword evidence="5" id="KW-0143">Chaperone</keyword>
<dbReference type="STRING" id="1543721.AAY24_07805"/>
<evidence type="ECO:0000256" key="2">
    <source>
        <dbReference type="ARBA" id="ARBA00008787"/>
    </source>
</evidence>
<dbReference type="Gene3D" id="1.20.120.340">
    <property type="entry name" value="Flagellar protein FliS"/>
    <property type="match status" value="1"/>
</dbReference>
<sequence length="140" mass="15294">MVKSRMKSALSHYKSVSVSSGVESATPHRLVQMLMEGALDKIAAAKGHMLRNEPADKGRFISWAISIISGLQSSLDMEAGGELSRNLDDLYDYMVRRLGESGAQNDPSILDEVSSLLLEVKSAWDVIPSQLDTESRKTAI</sequence>
<keyword evidence="7" id="KW-0966">Cell projection</keyword>
<evidence type="ECO:0000256" key="4">
    <source>
        <dbReference type="ARBA" id="ARBA00022795"/>
    </source>
</evidence>
<dbReference type="GO" id="GO:0071973">
    <property type="term" value="P:bacterial-type flagellum-dependent cell motility"/>
    <property type="evidence" value="ECO:0007669"/>
    <property type="project" value="TreeGrafter"/>
</dbReference>
<comment type="caution">
    <text evidence="7">The sequence shown here is derived from an EMBL/GenBank/DDBJ whole genome shotgun (WGS) entry which is preliminary data.</text>
</comment>
<gene>
    <name evidence="7" type="primary">fliS</name>
    <name evidence="7" type="ORF">FHK82_11680</name>
</gene>
<keyword evidence="7" id="KW-0969">Cilium</keyword>
<reference evidence="7 8" key="1">
    <citation type="submission" date="2019-07" db="EMBL/GenBank/DDBJ databases">
        <title>The pathways for chlorine oxyanion respiration interact through the shared metabolite chlorate.</title>
        <authorList>
            <person name="Barnum T.P."/>
            <person name="Cheng Y."/>
            <person name="Hill K.A."/>
            <person name="Lucas L.N."/>
            <person name="Carlson H.K."/>
            <person name="Coates J.D."/>
        </authorList>
    </citation>
    <scope>NUCLEOTIDE SEQUENCE [LARGE SCALE GENOMIC DNA]</scope>
    <source>
        <strain evidence="7">BK-3</strain>
    </source>
</reference>
<keyword evidence="7" id="KW-0282">Flagellum</keyword>
<dbReference type="GO" id="GO:0044780">
    <property type="term" value="P:bacterial-type flagellum assembly"/>
    <property type="evidence" value="ECO:0007669"/>
    <property type="project" value="InterPro"/>
</dbReference>
<dbReference type="Proteomes" id="UP000317355">
    <property type="component" value="Unassembled WGS sequence"/>
</dbReference>
<comment type="similarity">
    <text evidence="2 6">Belongs to the FliS family.</text>
</comment>
<keyword evidence="4 6" id="KW-1005">Bacterial flagellum biogenesis</keyword>
<evidence type="ECO:0000313" key="8">
    <source>
        <dbReference type="Proteomes" id="UP000317355"/>
    </source>
</evidence>
<proteinExistence type="inferred from homology"/>
<dbReference type="Pfam" id="PF02561">
    <property type="entry name" value="FliS"/>
    <property type="match status" value="1"/>
</dbReference>
<evidence type="ECO:0000256" key="1">
    <source>
        <dbReference type="ARBA" id="ARBA00004514"/>
    </source>
</evidence>
<dbReference type="GO" id="GO:0005829">
    <property type="term" value="C:cytosol"/>
    <property type="evidence" value="ECO:0007669"/>
    <property type="project" value="UniProtKB-SubCell"/>
</dbReference>
<dbReference type="InterPro" id="IPR036584">
    <property type="entry name" value="FliS_sf"/>
</dbReference>
<evidence type="ECO:0000313" key="7">
    <source>
        <dbReference type="EMBL" id="TVT53584.1"/>
    </source>
</evidence>
<evidence type="ECO:0000256" key="5">
    <source>
        <dbReference type="ARBA" id="ARBA00023186"/>
    </source>
</evidence>
<dbReference type="NCBIfam" id="TIGR00208">
    <property type="entry name" value="fliS"/>
    <property type="match status" value="1"/>
</dbReference>
<dbReference type="CDD" id="cd16098">
    <property type="entry name" value="FliS"/>
    <property type="match status" value="1"/>
</dbReference>
<comment type="subcellular location">
    <subcellularLocation>
        <location evidence="1 6">Cytoplasm</location>
        <location evidence="1 6">Cytosol</location>
    </subcellularLocation>
</comment>
<evidence type="ECO:0000256" key="6">
    <source>
        <dbReference type="PIRNR" id="PIRNR039090"/>
    </source>
</evidence>
<name>A0A558CXU3_9GAMM</name>
<dbReference type="PIRSF" id="PIRSF039090">
    <property type="entry name" value="Flis"/>
    <property type="match status" value="1"/>
</dbReference>
<dbReference type="PANTHER" id="PTHR34773:SF1">
    <property type="entry name" value="FLAGELLAR SECRETION CHAPERONE FLIS"/>
    <property type="match status" value="1"/>
</dbReference>
<accession>A0A558CXU3</accession>
<dbReference type="AlphaFoldDB" id="A0A558CXU3"/>
<dbReference type="InterPro" id="IPR003713">
    <property type="entry name" value="FliS"/>
</dbReference>
<dbReference type="EMBL" id="VMRY01000054">
    <property type="protein sequence ID" value="TVT53584.1"/>
    <property type="molecule type" value="Genomic_DNA"/>
</dbReference>
<evidence type="ECO:0000256" key="3">
    <source>
        <dbReference type="ARBA" id="ARBA00022490"/>
    </source>
</evidence>
<keyword evidence="3 6" id="KW-0963">Cytoplasm</keyword>
<dbReference type="PANTHER" id="PTHR34773">
    <property type="entry name" value="FLAGELLAR SECRETION CHAPERONE FLIS"/>
    <property type="match status" value="1"/>
</dbReference>
<organism evidence="7 8">
    <name type="scientific">Sedimenticola thiotaurini</name>
    <dbReference type="NCBI Taxonomy" id="1543721"/>
    <lineage>
        <taxon>Bacteria</taxon>
        <taxon>Pseudomonadati</taxon>
        <taxon>Pseudomonadota</taxon>
        <taxon>Gammaproteobacteria</taxon>
        <taxon>Chromatiales</taxon>
        <taxon>Sedimenticolaceae</taxon>
        <taxon>Sedimenticola</taxon>
    </lineage>
</organism>